<sequence length="121" mass="13602">MFILAMYLGFIGAAGCLPQPTVPPAVATCYTLPIDFAVNLQSSIYRPCFCIRDHNALVTSLGKDEPCLLVRSAEAEAAGLDPRQYSQWFWETTEGYRYSYAECWRDDISVCQMVLGSQERM</sequence>
<accession>A0A4Q4N4S3</accession>
<dbReference type="Proteomes" id="UP000291422">
    <property type="component" value="Unassembled WGS sequence"/>
</dbReference>
<name>A0A4Q4N4S3_ALTAL</name>
<proteinExistence type="predicted"/>
<evidence type="ECO:0000313" key="3">
    <source>
        <dbReference type="Proteomes" id="UP000291422"/>
    </source>
</evidence>
<protein>
    <submittedName>
        <fullName evidence="2">Uncharacterized protein</fullName>
    </submittedName>
</protein>
<feature type="chain" id="PRO_5020377333" evidence="1">
    <location>
        <begin position="17"/>
        <end position="121"/>
    </location>
</feature>
<reference evidence="3" key="1">
    <citation type="journal article" date="2019" name="bioRxiv">
        <title>Genomics, evolutionary history and diagnostics of the Alternaria alternata species group including apple and Asian pear pathotypes.</title>
        <authorList>
            <person name="Armitage A.D."/>
            <person name="Cockerton H.M."/>
            <person name="Sreenivasaprasad S."/>
            <person name="Woodhall J.W."/>
            <person name="Lane C.R."/>
            <person name="Harrison R.J."/>
            <person name="Clarkson J.P."/>
        </authorList>
    </citation>
    <scope>NUCLEOTIDE SEQUENCE [LARGE SCALE GENOMIC DNA]</scope>
    <source>
        <strain evidence="3">FERA 1177</strain>
    </source>
</reference>
<keyword evidence="1" id="KW-0732">Signal</keyword>
<comment type="caution">
    <text evidence="2">The sequence shown here is derived from an EMBL/GenBank/DDBJ whole genome shotgun (WGS) entry which is preliminary data.</text>
</comment>
<evidence type="ECO:0000256" key="1">
    <source>
        <dbReference type="SAM" id="SignalP"/>
    </source>
</evidence>
<dbReference type="EMBL" id="PDXD01000043">
    <property type="protein sequence ID" value="RYN70188.1"/>
    <property type="molecule type" value="Genomic_DNA"/>
</dbReference>
<feature type="signal peptide" evidence="1">
    <location>
        <begin position="1"/>
        <end position="16"/>
    </location>
</feature>
<evidence type="ECO:0000313" key="2">
    <source>
        <dbReference type="EMBL" id="RYN70188.1"/>
    </source>
</evidence>
<organism evidence="2 3">
    <name type="scientific">Alternaria alternata</name>
    <name type="common">Alternaria rot fungus</name>
    <name type="synonym">Torula alternata</name>
    <dbReference type="NCBI Taxonomy" id="5599"/>
    <lineage>
        <taxon>Eukaryota</taxon>
        <taxon>Fungi</taxon>
        <taxon>Dikarya</taxon>
        <taxon>Ascomycota</taxon>
        <taxon>Pezizomycotina</taxon>
        <taxon>Dothideomycetes</taxon>
        <taxon>Pleosporomycetidae</taxon>
        <taxon>Pleosporales</taxon>
        <taxon>Pleosporineae</taxon>
        <taxon>Pleosporaceae</taxon>
        <taxon>Alternaria</taxon>
        <taxon>Alternaria sect. Alternaria</taxon>
        <taxon>Alternaria alternata complex</taxon>
    </lineage>
</organism>
<gene>
    <name evidence="2" type="ORF">AA0117_g10731</name>
</gene>
<dbReference type="AlphaFoldDB" id="A0A4Q4N4S3"/>